<proteinExistence type="predicted"/>
<sequence length="29" mass="3364">MYLFACYSVIILISYEISVSPDARRVTPR</sequence>
<protein>
    <submittedName>
        <fullName evidence="1">Uncharacterized protein</fullName>
    </submittedName>
</protein>
<reference evidence="1" key="1">
    <citation type="journal article" date="2021" name="Proc. Natl. Acad. Sci. U.S.A.">
        <title>A Catalog of Tens of Thousands of Viruses from Human Metagenomes Reveals Hidden Associations with Chronic Diseases.</title>
        <authorList>
            <person name="Tisza M.J."/>
            <person name="Buck C.B."/>
        </authorList>
    </citation>
    <scope>NUCLEOTIDE SEQUENCE</scope>
    <source>
        <strain evidence="1">CtPAi1</strain>
    </source>
</reference>
<evidence type="ECO:0000313" key="1">
    <source>
        <dbReference type="EMBL" id="DAD78357.1"/>
    </source>
</evidence>
<organism evidence="1">
    <name type="scientific">Siphoviridae sp. ctPAi1</name>
    <dbReference type="NCBI Taxonomy" id="2826320"/>
    <lineage>
        <taxon>Viruses</taxon>
        <taxon>Duplodnaviria</taxon>
        <taxon>Heunggongvirae</taxon>
        <taxon>Uroviricota</taxon>
        <taxon>Caudoviricetes</taxon>
    </lineage>
</organism>
<accession>A0A8S5M7S2</accession>
<name>A0A8S5M7S2_9CAUD</name>
<dbReference type="EMBL" id="BK014842">
    <property type="protein sequence ID" value="DAD78357.1"/>
    <property type="molecule type" value="Genomic_DNA"/>
</dbReference>